<dbReference type="EMBL" id="CP078075">
    <property type="protein sequence ID" value="WDM44473.1"/>
    <property type="molecule type" value="Genomic_DNA"/>
</dbReference>
<organism evidence="1 2">
    <name type="scientific">Microbacterium luteolum</name>
    <name type="common">Aureobacterium luteolum</name>
    <dbReference type="NCBI Taxonomy" id="69367"/>
    <lineage>
        <taxon>Bacteria</taxon>
        <taxon>Bacillati</taxon>
        <taxon>Actinomycetota</taxon>
        <taxon>Actinomycetes</taxon>
        <taxon>Micrococcales</taxon>
        <taxon>Microbacteriaceae</taxon>
        <taxon>Microbacterium</taxon>
    </lineage>
</organism>
<evidence type="ECO:0000313" key="2">
    <source>
        <dbReference type="Proteomes" id="UP001215097"/>
    </source>
</evidence>
<dbReference type="RefSeq" id="WP_282214613.1">
    <property type="nucleotide sequence ID" value="NZ_BAAAUN010000001.1"/>
</dbReference>
<gene>
    <name evidence="1" type="ORF">KV395_14985</name>
</gene>
<dbReference type="Gene3D" id="3.40.630.30">
    <property type="match status" value="1"/>
</dbReference>
<evidence type="ECO:0000313" key="1">
    <source>
        <dbReference type="EMBL" id="WDM44473.1"/>
    </source>
</evidence>
<reference evidence="1 2" key="1">
    <citation type="submission" date="2021-06" db="EMBL/GenBank/DDBJ databases">
        <title>Genome-based taxonomic framework of Microbacterium strains isolated from marine environment, the description of four new species and reclassification of four preexisting species.</title>
        <authorList>
            <person name="Lee S.D."/>
            <person name="Kim S.-M."/>
            <person name="Byeon Y.-S."/>
            <person name="Yang H.L."/>
            <person name="Kim I.S."/>
        </authorList>
    </citation>
    <scope>NUCLEOTIDE SEQUENCE [LARGE SCALE GENOMIC DNA]</scope>
    <source>
        <strain evidence="1 2">KACC 14465</strain>
    </source>
</reference>
<dbReference type="Proteomes" id="UP001215097">
    <property type="component" value="Chromosome"/>
</dbReference>
<name>A0ABY7XQM4_MICLT</name>
<sequence length="179" mass="19284">MHIQVDSDSESARYVLTGPHTGRARELASHTAASNFWIKWPATRDEAQPTMPDGWRLVEPQFLMSARLARAAPTLPYGYSLTMDDEGSALEAKVMTDSGALAASGRLGLTALAVPDQIVTQVAHQRRGLGKAIMGALSNAALDRGRSEGILLASGQGRHLYEALGWRVLSPFWAAVHHA</sequence>
<keyword evidence="2" id="KW-1185">Reference proteome</keyword>
<accession>A0ABY7XQM4</accession>
<protein>
    <submittedName>
        <fullName evidence="1">GNAT family N-acetyltransferase</fullName>
    </submittedName>
</protein>
<dbReference type="SUPFAM" id="SSF55729">
    <property type="entry name" value="Acyl-CoA N-acyltransferases (Nat)"/>
    <property type="match status" value="1"/>
</dbReference>
<dbReference type="InterPro" id="IPR016181">
    <property type="entry name" value="Acyl_CoA_acyltransferase"/>
</dbReference>
<proteinExistence type="predicted"/>